<keyword evidence="3" id="KW-1185">Reference proteome</keyword>
<evidence type="ECO:0000313" key="2">
    <source>
        <dbReference type="EMBL" id="MBP2418293.1"/>
    </source>
</evidence>
<comment type="caution">
    <text evidence="2">The sequence shown here is derived from an EMBL/GenBank/DDBJ whole genome shotgun (WGS) entry which is preliminary data.</text>
</comment>
<evidence type="ECO:0000313" key="3">
    <source>
        <dbReference type="Proteomes" id="UP000758168"/>
    </source>
</evidence>
<feature type="region of interest" description="Disordered" evidence="1">
    <location>
        <begin position="1"/>
        <end position="23"/>
    </location>
</feature>
<evidence type="ECO:0000256" key="1">
    <source>
        <dbReference type="SAM" id="MobiDB-lite"/>
    </source>
</evidence>
<dbReference type="Proteomes" id="UP000758168">
    <property type="component" value="Unassembled WGS sequence"/>
</dbReference>
<name>A0ABS4ZB58_9ACTN</name>
<reference evidence="2 3" key="1">
    <citation type="submission" date="2021-03" db="EMBL/GenBank/DDBJ databases">
        <title>Sequencing the genomes of 1000 actinobacteria strains.</title>
        <authorList>
            <person name="Klenk H.-P."/>
        </authorList>
    </citation>
    <scope>NUCLEOTIDE SEQUENCE [LARGE SCALE GENOMIC DNA]</scope>
    <source>
        <strain evidence="2 3">DSM 12936</strain>
    </source>
</reference>
<dbReference type="EMBL" id="JAGIOB010000001">
    <property type="protein sequence ID" value="MBP2418293.1"/>
    <property type="molecule type" value="Genomic_DNA"/>
</dbReference>
<accession>A0ABS4ZB58</accession>
<protein>
    <submittedName>
        <fullName evidence="2">Uncharacterized protein</fullName>
    </submittedName>
</protein>
<sequence>MAAPSTAGPWRWTADQDPGDGSLDRTFPSQGEAETWLGEFYPELREAGVRSVSLHEADRLVYGPMGLDPA</sequence>
<proteinExistence type="predicted"/>
<dbReference type="RefSeq" id="WP_210057682.1">
    <property type="nucleotide sequence ID" value="NZ_BAAAMH010000010.1"/>
</dbReference>
<organism evidence="2 3">
    <name type="scientific">Microlunatus capsulatus</name>
    <dbReference type="NCBI Taxonomy" id="99117"/>
    <lineage>
        <taxon>Bacteria</taxon>
        <taxon>Bacillati</taxon>
        <taxon>Actinomycetota</taxon>
        <taxon>Actinomycetes</taxon>
        <taxon>Propionibacteriales</taxon>
        <taxon>Propionibacteriaceae</taxon>
        <taxon>Microlunatus</taxon>
    </lineage>
</organism>
<gene>
    <name evidence="2" type="ORF">JOF54_003215</name>
</gene>